<dbReference type="InterPro" id="IPR024535">
    <property type="entry name" value="RHGA/B-epi-like_pectate_lyase"/>
</dbReference>
<dbReference type="GO" id="GO:0016829">
    <property type="term" value="F:lyase activity"/>
    <property type="evidence" value="ECO:0007669"/>
    <property type="project" value="UniProtKB-KW"/>
</dbReference>
<reference evidence="2 3" key="1">
    <citation type="submission" date="2018-07" db="EMBL/GenBank/DDBJ databases">
        <title>Genomic Encyclopedia of Type Strains, Phase III (KMG-III): the genomes of soil and plant-associated and newly described type strains.</title>
        <authorList>
            <person name="Whitman W."/>
        </authorList>
    </citation>
    <scope>NUCLEOTIDE SEQUENCE [LARGE SCALE GENOMIC DNA]</scope>
    <source>
        <strain evidence="2 3">CECT 7287</strain>
    </source>
</reference>
<keyword evidence="2" id="KW-0456">Lyase</keyword>
<dbReference type="SUPFAM" id="SSF51126">
    <property type="entry name" value="Pectin lyase-like"/>
    <property type="match status" value="1"/>
</dbReference>
<dbReference type="Proteomes" id="UP000256977">
    <property type="component" value="Unassembled WGS sequence"/>
</dbReference>
<dbReference type="RefSeq" id="WP_116061525.1">
    <property type="nucleotide sequence ID" value="NZ_QRDZ01000011.1"/>
</dbReference>
<evidence type="ECO:0000313" key="2">
    <source>
        <dbReference type="EMBL" id="RED76728.1"/>
    </source>
</evidence>
<keyword evidence="3" id="KW-1185">Reference proteome</keyword>
<gene>
    <name evidence="2" type="ORF">DFP98_111112</name>
</gene>
<comment type="caution">
    <text evidence="2">The sequence shown here is derived from an EMBL/GenBank/DDBJ whole genome shotgun (WGS) entry which is preliminary data.</text>
</comment>
<accession>A0A3D9JRS7</accession>
<dbReference type="AlphaFoldDB" id="A0A3D9JRS7"/>
<evidence type="ECO:0000313" key="3">
    <source>
        <dbReference type="Proteomes" id="UP000256977"/>
    </source>
</evidence>
<dbReference type="InterPro" id="IPR006311">
    <property type="entry name" value="TAT_signal"/>
</dbReference>
<organism evidence="2 3">
    <name type="scientific">Cohnella phaseoli</name>
    <dbReference type="NCBI Taxonomy" id="456490"/>
    <lineage>
        <taxon>Bacteria</taxon>
        <taxon>Bacillati</taxon>
        <taxon>Bacillota</taxon>
        <taxon>Bacilli</taxon>
        <taxon>Bacillales</taxon>
        <taxon>Paenibacillaceae</taxon>
        <taxon>Cohnella</taxon>
    </lineage>
</organism>
<name>A0A3D9JRS7_9BACL</name>
<dbReference type="Pfam" id="PF12708">
    <property type="entry name" value="Pect-lyase_RHGA_epim"/>
    <property type="match status" value="1"/>
</dbReference>
<protein>
    <submittedName>
        <fullName evidence="2">Pectate lyase-like protein</fullName>
    </submittedName>
</protein>
<dbReference type="EMBL" id="QRDZ01000011">
    <property type="protein sequence ID" value="RED76728.1"/>
    <property type="molecule type" value="Genomic_DNA"/>
</dbReference>
<evidence type="ECO:0000259" key="1">
    <source>
        <dbReference type="Pfam" id="PF12708"/>
    </source>
</evidence>
<dbReference type="InterPro" id="IPR011050">
    <property type="entry name" value="Pectin_lyase_fold/virulence"/>
</dbReference>
<feature type="domain" description="Rhamnogalacturonase A/B/Epimerase-like pectate lyase" evidence="1">
    <location>
        <begin position="60"/>
        <end position="228"/>
    </location>
</feature>
<proteinExistence type="predicted"/>
<sequence>MENMNDKESEKSASVSRRQFLAYTLAGTAALAAGGAFSPLTAYAQGGEQAAALTVSSDTISVKDFGAVGDGVTDDTAALTDAADYVNAIANTDGTPVQLYFSNGTYRYSSGLYFNRPVILCGSGGAKLVYEGTAHAVKLGKDGIGYNDPVNPQTKHEFYGVRDLILSGGANAQHGIYVNTFVVNPRIDRCVFKNFGSAAGYAIFFQSDNWNCYVTDCMYESANDIAKNFIRANGKSAAGVSDNGNSRLNVVDCFANIGGTTAGGTGVYVSGWKSVVRGGGFQGFKYAVHIADNTNYVEVDSTYVETIYSGCEAVIAMGDQPTAAVSSFYLTGLKLKDMYVNLHNVSNDYVSTDTKFLVCLNDKIALRNADISVDVYMGGKYPLLLLNPIAGQSGIDIRSTGNPKMYAASAPSMPLLSDAERAVNYGTNTWFDIWQRGNGASYTIAGSGIFKVADRYYVSRDGIGGSAAVTKETFAPGQTAVPGHPSYFLRLTNSQTATGATYHTLINMIEDVTKLSGERVSLSLYLRCSKSISVQPVLAQIFGSGGSSAIYTSAGTTVIGTSFAKVVFTFDVPRVDGKTWGANHRLEMHLSLPVNQTFTLDWGPWKLNKGEYPTENYRPDKLEELRRCKAFYEKGNLNQLIATHQRGAVHFASEKYRQPNCKAHVVYQDGSANYNAVVSIFTTTDMAYTLNAMATDSSVDWEADAELV</sequence>
<dbReference type="InterPro" id="IPR012334">
    <property type="entry name" value="Pectin_lyas_fold"/>
</dbReference>
<dbReference type="PROSITE" id="PS51318">
    <property type="entry name" value="TAT"/>
    <property type="match status" value="1"/>
</dbReference>
<dbReference type="Gene3D" id="2.160.20.10">
    <property type="entry name" value="Single-stranded right-handed beta-helix, Pectin lyase-like"/>
    <property type="match status" value="1"/>
</dbReference>
<dbReference type="OrthoDB" id="9810174at2"/>